<dbReference type="AlphaFoldDB" id="A0A8H7K9H2"/>
<feature type="domain" description="Methyltransferase" evidence="1">
    <location>
        <begin position="39"/>
        <end position="142"/>
    </location>
</feature>
<organism evidence="2 3">
    <name type="scientific">Bionectria ochroleuca</name>
    <name type="common">Gliocladium roseum</name>
    <dbReference type="NCBI Taxonomy" id="29856"/>
    <lineage>
        <taxon>Eukaryota</taxon>
        <taxon>Fungi</taxon>
        <taxon>Dikarya</taxon>
        <taxon>Ascomycota</taxon>
        <taxon>Pezizomycotina</taxon>
        <taxon>Sordariomycetes</taxon>
        <taxon>Hypocreomycetidae</taxon>
        <taxon>Hypocreales</taxon>
        <taxon>Bionectriaceae</taxon>
        <taxon>Clonostachys</taxon>
    </lineage>
</organism>
<dbReference type="Proteomes" id="UP000616885">
    <property type="component" value="Unassembled WGS sequence"/>
</dbReference>
<sequence>MALNSFAHLYEEATIVEARRSVLDILDNHVPKIHSDMSVLDLACGSGTVTRIIYEQCSAQNIKPPRVVGVDIGPNFIEAFNENKEVRQWETAKGYVGDASDLHMCSDNEFDLVIMSYALFAVADEVADKVAAEIYRVLKPGGVAAFTVWRDNFISRMFQEASTAVGRPEEEIRRFDPGKWSLPETSHNTLVAGGFKSDMVKHFRHDDTFGILDKSSLVDRFNTPFWQNVGTMAWAEEQKSRWRAEAEKAILKEQQERGPCKRIAGFLSQRSRRLW</sequence>
<dbReference type="EMBL" id="JADCTT010000012">
    <property type="protein sequence ID" value="KAF9746049.1"/>
    <property type="molecule type" value="Genomic_DNA"/>
</dbReference>
<dbReference type="PANTHER" id="PTHR42912">
    <property type="entry name" value="METHYLTRANSFERASE"/>
    <property type="match status" value="1"/>
</dbReference>
<evidence type="ECO:0000313" key="2">
    <source>
        <dbReference type="EMBL" id="KAF9746049.1"/>
    </source>
</evidence>
<dbReference type="GO" id="GO:0008168">
    <property type="term" value="F:methyltransferase activity"/>
    <property type="evidence" value="ECO:0007669"/>
    <property type="project" value="TreeGrafter"/>
</dbReference>
<proteinExistence type="predicted"/>
<accession>A0A8H7K9H2</accession>
<dbReference type="Pfam" id="PF13649">
    <property type="entry name" value="Methyltransf_25"/>
    <property type="match status" value="1"/>
</dbReference>
<dbReference type="SUPFAM" id="SSF53335">
    <property type="entry name" value="S-adenosyl-L-methionine-dependent methyltransferases"/>
    <property type="match status" value="1"/>
</dbReference>
<dbReference type="Gene3D" id="3.40.50.150">
    <property type="entry name" value="Vaccinia Virus protein VP39"/>
    <property type="match status" value="1"/>
</dbReference>
<dbReference type="InterPro" id="IPR029063">
    <property type="entry name" value="SAM-dependent_MTases_sf"/>
</dbReference>
<evidence type="ECO:0000259" key="1">
    <source>
        <dbReference type="Pfam" id="PF13649"/>
    </source>
</evidence>
<evidence type="ECO:0000313" key="3">
    <source>
        <dbReference type="Proteomes" id="UP000616885"/>
    </source>
</evidence>
<gene>
    <name evidence="2" type="ORF">IM811_004350</name>
</gene>
<dbReference type="InterPro" id="IPR041698">
    <property type="entry name" value="Methyltransf_25"/>
</dbReference>
<protein>
    <recommendedName>
        <fullName evidence="1">Methyltransferase domain-containing protein</fullName>
    </recommendedName>
</protein>
<dbReference type="InterPro" id="IPR050508">
    <property type="entry name" value="Methyltransf_Superfamily"/>
</dbReference>
<comment type="caution">
    <text evidence="2">The sequence shown here is derived from an EMBL/GenBank/DDBJ whole genome shotgun (WGS) entry which is preliminary data.</text>
</comment>
<reference evidence="2" key="1">
    <citation type="submission" date="2020-10" db="EMBL/GenBank/DDBJ databases">
        <title>High-Quality Genome Resource of Clonostachys rosea strain S41 by Oxford Nanopore Long-Read Sequencing.</title>
        <authorList>
            <person name="Wang H."/>
        </authorList>
    </citation>
    <scope>NUCLEOTIDE SEQUENCE</scope>
    <source>
        <strain evidence="2">S41</strain>
    </source>
</reference>
<dbReference type="PANTHER" id="PTHR42912:SF93">
    <property type="entry name" value="N6-ADENOSINE-METHYLTRANSFERASE TMT1A"/>
    <property type="match status" value="1"/>
</dbReference>
<name>A0A8H7K9H2_BIOOC</name>
<dbReference type="CDD" id="cd02440">
    <property type="entry name" value="AdoMet_MTases"/>
    <property type="match status" value="1"/>
</dbReference>